<organism evidence="7 8">
    <name type="scientific">Synaphobranchus kaupii</name>
    <name type="common">Kaup's arrowtooth eel</name>
    <dbReference type="NCBI Taxonomy" id="118154"/>
    <lineage>
        <taxon>Eukaryota</taxon>
        <taxon>Metazoa</taxon>
        <taxon>Chordata</taxon>
        <taxon>Craniata</taxon>
        <taxon>Vertebrata</taxon>
        <taxon>Euteleostomi</taxon>
        <taxon>Actinopterygii</taxon>
        <taxon>Neopterygii</taxon>
        <taxon>Teleostei</taxon>
        <taxon>Anguilliformes</taxon>
        <taxon>Synaphobranchidae</taxon>
        <taxon>Synaphobranchus</taxon>
    </lineage>
</organism>
<dbReference type="PANTHER" id="PTHR11471:SF57">
    <property type="entry name" value="CD154"/>
    <property type="match status" value="1"/>
</dbReference>
<evidence type="ECO:0000256" key="5">
    <source>
        <dbReference type="SAM" id="Phobius"/>
    </source>
</evidence>
<evidence type="ECO:0000256" key="1">
    <source>
        <dbReference type="ARBA" id="ARBA00004370"/>
    </source>
</evidence>
<evidence type="ECO:0000313" key="8">
    <source>
        <dbReference type="Proteomes" id="UP001152622"/>
    </source>
</evidence>
<dbReference type="PROSITE" id="PS50049">
    <property type="entry name" value="THD_2"/>
    <property type="match status" value="1"/>
</dbReference>
<reference evidence="7" key="1">
    <citation type="journal article" date="2023" name="Science">
        <title>Genome structures resolve the early diversification of teleost fishes.</title>
        <authorList>
            <person name="Parey E."/>
            <person name="Louis A."/>
            <person name="Montfort J."/>
            <person name="Bouchez O."/>
            <person name="Roques C."/>
            <person name="Iampietro C."/>
            <person name="Lluch J."/>
            <person name="Castinel A."/>
            <person name="Donnadieu C."/>
            <person name="Desvignes T."/>
            <person name="Floi Bucao C."/>
            <person name="Jouanno E."/>
            <person name="Wen M."/>
            <person name="Mejri S."/>
            <person name="Dirks R."/>
            <person name="Jansen H."/>
            <person name="Henkel C."/>
            <person name="Chen W.J."/>
            <person name="Zahm M."/>
            <person name="Cabau C."/>
            <person name="Klopp C."/>
            <person name="Thompson A.W."/>
            <person name="Robinson-Rechavi M."/>
            <person name="Braasch I."/>
            <person name="Lecointre G."/>
            <person name="Bobe J."/>
            <person name="Postlethwait J.H."/>
            <person name="Berthelot C."/>
            <person name="Roest Crollius H."/>
            <person name="Guiguen Y."/>
        </authorList>
    </citation>
    <scope>NUCLEOTIDE SEQUENCE</scope>
    <source>
        <strain evidence="7">WJC10195</strain>
    </source>
</reference>
<keyword evidence="4 5" id="KW-0472">Membrane</keyword>
<dbReference type="OrthoDB" id="8667946at2759"/>
<dbReference type="PANTHER" id="PTHR11471">
    <property type="entry name" value="TUMOR NECROSIS FACTOR FAMILY MEMBER"/>
    <property type="match status" value="1"/>
</dbReference>
<proteinExistence type="inferred from homology"/>
<dbReference type="Proteomes" id="UP001152622">
    <property type="component" value="Chromosome 10"/>
</dbReference>
<dbReference type="Gene3D" id="2.60.120.40">
    <property type="match status" value="1"/>
</dbReference>
<evidence type="ECO:0000256" key="2">
    <source>
        <dbReference type="ARBA" id="ARBA00008670"/>
    </source>
</evidence>
<keyword evidence="8" id="KW-1185">Reference proteome</keyword>
<keyword evidence="3" id="KW-0202">Cytokine</keyword>
<dbReference type="GO" id="GO:0005615">
    <property type="term" value="C:extracellular space"/>
    <property type="evidence" value="ECO:0007669"/>
    <property type="project" value="UniProtKB-KW"/>
</dbReference>
<accession>A0A9Q1EZ87</accession>
<sequence length="159" mass="17806">MRNQTRSHMRFLSAVFVVQTVVTIALFIYLFQRIASNEDLTTFHNDLIVLKRLKECGGNSLDSGSPLDCNKDLEVTFSKMNPRTPLAQTVMCTRSSGAEDLLLKAFCSLRSGQACTSYQGRIVKLEEGQQLYVNVTDLSLVNFDVTATTFGLFLLQRNP</sequence>
<dbReference type="GO" id="GO:0005125">
    <property type="term" value="F:cytokine activity"/>
    <property type="evidence" value="ECO:0007669"/>
    <property type="project" value="UniProtKB-KW"/>
</dbReference>
<evidence type="ECO:0000259" key="6">
    <source>
        <dbReference type="PROSITE" id="PS50049"/>
    </source>
</evidence>
<protein>
    <recommendedName>
        <fullName evidence="6">THD domain-containing protein</fullName>
    </recommendedName>
</protein>
<dbReference type="SUPFAM" id="SSF49842">
    <property type="entry name" value="TNF-like"/>
    <property type="match status" value="1"/>
</dbReference>
<dbReference type="EMBL" id="JAINUF010000010">
    <property type="protein sequence ID" value="KAJ8347916.1"/>
    <property type="molecule type" value="Genomic_DNA"/>
</dbReference>
<evidence type="ECO:0000256" key="3">
    <source>
        <dbReference type="ARBA" id="ARBA00022514"/>
    </source>
</evidence>
<feature type="transmembrane region" description="Helical" evidence="5">
    <location>
        <begin position="12"/>
        <end position="31"/>
    </location>
</feature>
<dbReference type="GO" id="GO:0016020">
    <property type="term" value="C:membrane"/>
    <property type="evidence" value="ECO:0007669"/>
    <property type="project" value="UniProtKB-SubCell"/>
</dbReference>
<dbReference type="GO" id="GO:0006955">
    <property type="term" value="P:immune response"/>
    <property type="evidence" value="ECO:0007669"/>
    <property type="project" value="InterPro"/>
</dbReference>
<gene>
    <name evidence="7" type="ORF">SKAU_G00265050</name>
</gene>
<comment type="similarity">
    <text evidence="2">Belongs to the tumor necrosis factor family.</text>
</comment>
<keyword evidence="5" id="KW-1133">Transmembrane helix</keyword>
<comment type="caution">
    <text evidence="7">The sequence shown here is derived from an EMBL/GenBank/DDBJ whole genome shotgun (WGS) entry which is preliminary data.</text>
</comment>
<evidence type="ECO:0000313" key="7">
    <source>
        <dbReference type="EMBL" id="KAJ8347916.1"/>
    </source>
</evidence>
<comment type="subcellular location">
    <subcellularLocation>
        <location evidence="1">Membrane</location>
    </subcellularLocation>
</comment>
<dbReference type="AlphaFoldDB" id="A0A9Q1EZ87"/>
<feature type="domain" description="THD" evidence="6">
    <location>
        <begin position="1"/>
        <end position="155"/>
    </location>
</feature>
<dbReference type="InterPro" id="IPR008983">
    <property type="entry name" value="Tumour_necrosis_fac-like_dom"/>
</dbReference>
<keyword evidence="5" id="KW-0812">Transmembrane</keyword>
<dbReference type="GO" id="GO:0005164">
    <property type="term" value="F:tumor necrosis factor receptor binding"/>
    <property type="evidence" value="ECO:0007669"/>
    <property type="project" value="InterPro"/>
</dbReference>
<evidence type="ECO:0000256" key="4">
    <source>
        <dbReference type="ARBA" id="ARBA00023136"/>
    </source>
</evidence>
<dbReference type="InterPro" id="IPR006052">
    <property type="entry name" value="TNF_dom"/>
</dbReference>
<name>A0A9Q1EZ87_SYNKA</name>
<dbReference type="Pfam" id="PF00229">
    <property type="entry name" value="TNF"/>
    <property type="match status" value="1"/>
</dbReference>